<dbReference type="STRING" id="1618583.US75_C0011G0007"/>
<organism evidence="1 2">
    <name type="scientific">Candidatus Woesebacteria bacterium GW2011_GWC1_38_13</name>
    <dbReference type="NCBI Taxonomy" id="1618583"/>
    <lineage>
        <taxon>Bacteria</taxon>
        <taxon>Candidatus Woeseibacteriota</taxon>
    </lineage>
</organism>
<gene>
    <name evidence="1" type="ORF">US75_C0011G0007</name>
</gene>
<dbReference type="Proteomes" id="UP000034096">
    <property type="component" value="Unassembled WGS sequence"/>
</dbReference>
<accession>A0A0G0IY37</accession>
<evidence type="ECO:0000313" key="2">
    <source>
        <dbReference type="Proteomes" id="UP000034096"/>
    </source>
</evidence>
<dbReference type="AlphaFoldDB" id="A0A0G0IY37"/>
<dbReference type="EMBL" id="LBUE01000011">
    <property type="protein sequence ID" value="KKQ55990.1"/>
    <property type="molecule type" value="Genomic_DNA"/>
</dbReference>
<sequence length="95" mass="11832">MDENKIRDKPTRVSRQAAKIRKRFLFRFEIRKNNYLRIRLFSLLPHQDQRENLRVFRICCWSERKLLQLHDRTNYLEHKVLLIFFPEPVLKSHKV</sequence>
<proteinExistence type="predicted"/>
<protein>
    <submittedName>
        <fullName evidence="1">Uncharacterized protein</fullName>
    </submittedName>
</protein>
<name>A0A0G0IY37_9BACT</name>
<reference evidence="1 2" key="1">
    <citation type="journal article" date="2015" name="Nature">
        <title>rRNA introns, odd ribosomes, and small enigmatic genomes across a large radiation of phyla.</title>
        <authorList>
            <person name="Brown C.T."/>
            <person name="Hug L.A."/>
            <person name="Thomas B.C."/>
            <person name="Sharon I."/>
            <person name="Castelle C.J."/>
            <person name="Singh A."/>
            <person name="Wilkins M.J."/>
            <person name="Williams K.H."/>
            <person name="Banfield J.F."/>
        </authorList>
    </citation>
    <scope>NUCLEOTIDE SEQUENCE [LARGE SCALE GENOMIC DNA]</scope>
</reference>
<comment type="caution">
    <text evidence="1">The sequence shown here is derived from an EMBL/GenBank/DDBJ whole genome shotgun (WGS) entry which is preliminary data.</text>
</comment>
<evidence type="ECO:0000313" key="1">
    <source>
        <dbReference type="EMBL" id="KKQ55990.1"/>
    </source>
</evidence>